<gene>
    <name evidence="3" type="ORF">VNO78_30654</name>
</gene>
<protein>
    <recommendedName>
        <fullName evidence="2">DUF676 domain-containing protein</fullName>
    </recommendedName>
</protein>
<dbReference type="Pfam" id="PF05057">
    <property type="entry name" value="DUF676"/>
    <property type="match status" value="1"/>
</dbReference>
<dbReference type="Proteomes" id="UP001386955">
    <property type="component" value="Unassembled WGS sequence"/>
</dbReference>
<evidence type="ECO:0000313" key="4">
    <source>
        <dbReference type="Proteomes" id="UP001386955"/>
    </source>
</evidence>
<organism evidence="3 4">
    <name type="scientific">Psophocarpus tetragonolobus</name>
    <name type="common">Winged bean</name>
    <name type="synonym">Dolichos tetragonolobus</name>
    <dbReference type="NCBI Taxonomy" id="3891"/>
    <lineage>
        <taxon>Eukaryota</taxon>
        <taxon>Viridiplantae</taxon>
        <taxon>Streptophyta</taxon>
        <taxon>Embryophyta</taxon>
        <taxon>Tracheophyta</taxon>
        <taxon>Spermatophyta</taxon>
        <taxon>Magnoliopsida</taxon>
        <taxon>eudicotyledons</taxon>
        <taxon>Gunneridae</taxon>
        <taxon>Pentapetalae</taxon>
        <taxon>rosids</taxon>
        <taxon>fabids</taxon>
        <taxon>Fabales</taxon>
        <taxon>Fabaceae</taxon>
        <taxon>Papilionoideae</taxon>
        <taxon>50 kb inversion clade</taxon>
        <taxon>NPAAA clade</taxon>
        <taxon>indigoferoid/millettioid clade</taxon>
        <taxon>Phaseoleae</taxon>
        <taxon>Psophocarpus</taxon>
    </lineage>
</organism>
<dbReference type="InterPro" id="IPR044294">
    <property type="entry name" value="Lipase-like"/>
</dbReference>
<dbReference type="PANTHER" id="PTHR12482:SF5">
    <property type="entry name" value="DUF676 DOMAIN-CONTAINING PROTEIN"/>
    <property type="match status" value="1"/>
</dbReference>
<comment type="similarity">
    <text evidence="1">Belongs to the FAM135 family.</text>
</comment>
<proteinExistence type="inferred from homology"/>
<sequence>MPMVSITLAFADLIHLSIHILILLNKAMFFANPFFEDPPFGSLSRFQFTFSHYRSISLRYPFSFPRVFLFIKAPFSEFRVPAYSLRTNIVRFACNFVLENVGDRICRDMNTLIRVCWPMERLPDVMPRSFKVRAVAMCEAVQEIAIYLHRFHNLDLFQQGWYQIKITMRWEDNEDVSFGIPARVVQYEAPDLGPSSIYGIWRIDDADNSFSTQPFRIKYARQDIHLCMMISFNLSLGRFEGLPTAAVILKFELMYAPTFENGADLQASLDAYPAAVHEFRIPPKALLGLHSYCPVHFDALHAVLVDVSVHVSLLKAASHQSASKVPSNFCNAEFVSADKSFGTLNQGWSNVASIKLKNVMLVKALLTAHDILLEELQKFSKAVGQAIDISEFLSKRNSMKLINSVPQANQFTTEVEISGQGIPQNGFEGGNEFLDFENAEKLRSLSKKELLNCYHLVGNQLLYLWNIFLNFHRLNKTKILEFLHDTWAKDRKAEWSIWMVYAKVEMPHHYINNGSDGSSHRVAHRRVSSLWKLPDEPPQAAATRAELHRRSIAQMRINNRSIQDMYIFGDPSRIPIVIVERVMNAPRRTISDNSYLRQTALLNSHSFQAGLNFDTANKISAPLSSTRILKIVVFVHGFQGHHLDLRLIRNQWLLIDPKVEFLMSETNEDRTSGDFREMGYRLALEVIAFVRRKMDKASRYGNLEDIRLSFVGHSIGNLIIRTALAESMMEPFLRYLYTYISVSGPHLGYLYSSNSLFNSGLWLLKKLKGAQCIHQLTFTDDPDIQNTFLYKLCKKKTLAHFRHTVLLSSPQDGYVPYHSARIESCHAAAHDNSKKGRVFLEMLNACLDQIRANPSQRRVFMRCDVNFDATSYGKNLNSLIGRAAHIEFLESDIFARFIMWSFPELFR</sequence>
<dbReference type="EMBL" id="JAYMYS010000008">
    <property type="protein sequence ID" value="KAK7384951.1"/>
    <property type="molecule type" value="Genomic_DNA"/>
</dbReference>
<dbReference type="Pfam" id="PF12394">
    <property type="entry name" value="DUF3657"/>
    <property type="match status" value="1"/>
</dbReference>
<dbReference type="InterPro" id="IPR022122">
    <property type="entry name" value="DUF3657"/>
</dbReference>
<dbReference type="InterPro" id="IPR029058">
    <property type="entry name" value="AB_hydrolase_fold"/>
</dbReference>
<name>A0AAN9RX94_PSOTE</name>
<dbReference type="InterPro" id="IPR007751">
    <property type="entry name" value="DUF676_lipase-like"/>
</dbReference>
<dbReference type="Gene3D" id="3.40.50.1820">
    <property type="entry name" value="alpha/beta hydrolase"/>
    <property type="match status" value="1"/>
</dbReference>
<reference evidence="3 4" key="1">
    <citation type="submission" date="2024-01" db="EMBL/GenBank/DDBJ databases">
        <title>The genomes of 5 underutilized Papilionoideae crops provide insights into root nodulation and disease resistanc.</title>
        <authorList>
            <person name="Jiang F."/>
        </authorList>
    </citation>
    <scope>NUCLEOTIDE SEQUENCE [LARGE SCALE GENOMIC DNA]</scope>
    <source>
        <strain evidence="3">DUOXIRENSHENG_FW03</strain>
        <tissue evidence="3">Leaves</tissue>
    </source>
</reference>
<dbReference type="PANTHER" id="PTHR12482">
    <property type="entry name" value="LIPASE ROG1-RELATED-RELATED"/>
    <property type="match status" value="1"/>
</dbReference>
<evidence type="ECO:0000313" key="3">
    <source>
        <dbReference type="EMBL" id="KAK7384951.1"/>
    </source>
</evidence>
<comment type="caution">
    <text evidence="3">The sequence shown here is derived from an EMBL/GenBank/DDBJ whole genome shotgun (WGS) entry which is preliminary data.</text>
</comment>
<dbReference type="FunFam" id="3.40.50.1820:FF:000102">
    <property type="entry name" value="Putative serine esterase family protein"/>
    <property type="match status" value="1"/>
</dbReference>
<dbReference type="AlphaFoldDB" id="A0AAN9RX94"/>
<evidence type="ECO:0000256" key="1">
    <source>
        <dbReference type="ARBA" id="ARBA00007949"/>
    </source>
</evidence>
<accession>A0AAN9RX94</accession>
<evidence type="ECO:0000259" key="2">
    <source>
        <dbReference type="Pfam" id="PF05057"/>
    </source>
</evidence>
<keyword evidence="4" id="KW-1185">Reference proteome</keyword>
<dbReference type="SUPFAM" id="SSF53474">
    <property type="entry name" value="alpha/beta-Hydrolases"/>
    <property type="match status" value="1"/>
</dbReference>
<feature type="domain" description="DUF676" evidence="2">
    <location>
        <begin position="630"/>
        <end position="825"/>
    </location>
</feature>